<dbReference type="AlphaFoldDB" id="A0A8H6R4D3"/>
<organism evidence="2 3">
    <name type="scientific">Pseudocercospora fuligena</name>
    <dbReference type="NCBI Taxonomy" id="685502"/>
    <lineage>
        <taxon>Eukaryota</taxon>
        <taxon>Fungi</taxon>
        <taxon>Dikarya</taxon>
        <taxon>Ascomycota</taxon>
        <taxon>Pezizomycotina</taxon>
        <taxon>Dothideomycetes</taxon>
        <taxon>Dothideomycetidae</taxon>
        <taxon>Mycosphaerellales</taxon>
        <taxon>Mycosphaerellaceae</taxon>
        <taxon>Pseudocercospora</taxon>
    </lineage>
</organism>
<proteinExistence type="predicted"/>
<dbReference type="EMBL" id="JABCIY010000344">
    <property type="protein sequence ID" value="KAF7185025.1"/>
    <property type="molecule type" value="Genomic_DNA"/>
</dbReference>
<accession>A0A8H6R4D3</accession>
<evidence type="ECO:0000256" key="1">
    <source>
        <dbReference type="SAM" id="MobiDB-lite"/>
    </source>
</evidence>
<sequence>MTGDGSSAVARLRAYIYGTTTWMYVFMSGQRDQREPQSSGSLSEAERYQSAHDSLNQDHLLRSRVQEKEQAELVQEAQNTGEEEKSTQASSNRPTCRAHHLSTLLPPERVVYRLHQHRR</sequence>
<keyword evidence="3" id="KW-1185">Reference proteome</keyword>
<name>A0A8H6R4D3_9PEZI</name>
<reference evidence="2" key="1">
    <citation type="submission" date="2020-04" db="EMBL/GenBank/DDBJ databases">
        <title>Draft genome resource of the tomato pathogen Pseudocercospora fuligena.</title>
        <authorList>
            <person name="Zaccaron A."/>
        </authorList>
    </citation>
    <scope>NUCLEOTIDE SEQUENCE</scope>
    <source>
        <strain evidence="2">PF001</strain>
    </source>
</reference>
<protein>
    <submittedName>
        <fullName evidence="2">Uncharacterized protein</fullName>
    </submittedName>
</protein>
<dbReference type="Proteomes" id="UP000660729">
    <property type="component" value="Unassembled WGS sequence"/>
</dbReference>
<evidence type="ECO:0000313" key="3">
    <source>
        <dbReference type="Proteomes" id="UP000660729"/>
    </source>
</evidence>
<feature type="compositionally biased region" description="Basic and acidic residues" evidence="1">
    <location>
        <begin position="44"/>
        <end position="71"/>
    </location>
</feature>
<gene>
    <name evidence="2" type="ORF">HII31_13648</name>
</gene>
<evidence type="ECO:0000313" key="2">
    <source>
        <dbReference type="EMBL" id="KAF7185025.1"/>
    </source>
</evidence>
<comment type="caution">
    <text evidence="2">The sequence shown here is derived from an EMBL/GenBank/DDBJ whole genome shotgun (WGS) entry which is preliminary data.</text>
</comment>
<feature type="region of interest" description="Disordered" evidence="1">
    <location>
        <begin position="30"/>
        <end position="110"/>
    </location>
</feature>